<keyword evidence="4 8" id="KW-0028">Amino-acid biosynthesis</keyword>
<feature type="binding site" evidence="8">
    <location>
        <position position="205"/>
    </location>
    <ligand>
        <name>substrate</name>
    </ligand>
</feature>
<dbReference type="NCBIfam" id="TIGR00652">
    <property type="entry name" value="DapF"/>
    <property type="match status" value="1"/>
</dbReference>
<evidence type="ECO:0000256" key="1">
    <source>
        <dbReference type="ARBA" id="ARBA00005196"/>
    </source>
</evidence>
<proteinExistence type="inferred from homology"/>
<sequence>MSPLANRRFLKMHGAGNAIVVLDLRGTNLRVSASEARAIGADPRSRFDQLMVVHDPVSPGTDAFMRIYNTDGSESGACGNGTRCVAYALHDDPAMARPAEGGRLTLETKAGLVAVRRVGELSFTVDMGKPRLAWDEIPLAEPFPDTRRIELQIGPIDDPILHSPAAVSMGNPHAIFFVDRDPDSFDLGRIGPLLEAHPIFPERANISIAQVTGPDTITLRVWERGAGLTLACGTAACATVVAASRLRMIGRFARVALPGGVLSIEWQADDHVLMTGPVFLEGEGTFAPGIFERADG</sequence>
<gene>
    <name evidence="8 10" type="primary">dapF</name>
    <name evidence="10" type="ORF">BGCPKDLD_2624</name>
</gene>
<keyword evidence="6 8" id="KW-0413">Isomerase</keyword>
<keyword evidence="11" id="KW-1185">Reference proteome</keyword>
<evidence type="ECO:0000256" key="5">
    <source>
        <dbReference type="ARBA" id="ARBA00023154"/>
    </source>
</evidence>
<feature type="binding site" evidence="8">
    <location>
        <position position="49"/>
    </location>
    <ligand>
        <name>substrate</name>
    </ligand>
</feature>
<dbReference type="InterPro" id="IPR001653">
    <property type="entry name" value="DAP_epimerase_DapF"/>
</dbReference>
<dbReference type="Pfam" id="PF01678">
    <property type="entry name" value="DAP_epimerase"/>
    <property type="match status" value="2"/>
</dbReference>
<feature type="binding site" evidence="8">
    <location>
        <position position="17"/>
    </location>
    <ligand>
        <name>substrate</name>
    </ligand>
</feature>
<comment type="subunit">
    <text evidence="8">Homodimer.</text>
</comment>
<dbReference type="HAMAP" id="MF_00197">
    <property type="entry name" value="DAP_epimerase"/>
    <property type="match status" value="1"/>
</dbReference>
<evidence type="ECO:0000256" key="3">
    <source>
        <dbReference type="ARBA" id="ARBA00013080"/>
    </source>
</evidence>
<dbReference type="PANTHER" id="PTHR31689">
    <property type="entry name" value="DIAMINOPIMELATE EPIMERASE, CHLOROPLASTIC"/>
    <property type="match status" value="1"/>
</dbReference>
<comment type="caution">
    <text evidence="10">The sequence shown here is derived from an EMBL/GenBank/DDBJ whole genome shotgun (WGS) entry which is preliminary data.</text>
</comment>
<evidence type="ECO:0000256" key="2">
    <source>
        <dbReference type="ARBA" id="ARBA00010219"/>
    </source>
</evidence>
<evidence type="ECO:0000313" key="10">
    <source>
        <dbReference type="EMBL" id="GJE76033.1"/>
    </source>
</evidence>
<keyword evidence="5 8" id="KW-0457">Lysine biosynthesis</keyword>
<comment type="subcellular location">
    <subcellularLocation>
        <location evidence="8">Cytoplasm</location>
    </subcellularLocation>
</comment>
<comment type="pathway">
    <text evidence="1 8">Amino-acid biosynthesis; L-lysine biosynthesis via DAP pathway; DL-2,6-diaminopimelate from LL-2,6-diaminopimelate: step 1/1.</text>
</comment>
<dbReference type="RefSeq" id="WP_137828914.1">
    <property type="nucleotide sequence ID" value="NZ_BPRE01000007.1"/>
</dbReference>
<feature type="site" description="Could be important to modulate the pK values of the two catalytic cysteine residues" evidence="8">
    <location>
        <position position="173"/>
    </location>
</feature>
<feature type="site" description="Could be important to modulate the pK values of the two catalytic cysteine residues" evidence="8">
    <location>
        <position position="223"/>
    </location>
</feature>
<evidence type="ECO:0000256" key="9">
    <source>
        <dbReference type="PROSITE-ProRule" id="PRU10125"/>
    </source>
</evidence>
<accession>A0ABQ4UV92</accession>
<feature type="active site" evidence="9">
    <location>
        <position position="78"/>
    </location>
</feature>
<comment type="similarity">
    <text evidence="2 8">Belongs to the diaminopimelate epimerase family.</text>
</comment>
<evidence type="ECO:0000313" key="11">
    <source>
        <dbReference type="Proteomes" id="UP001055093"/>
    </source>
</evidence>
<reference evidence="10" key="1">
    <citation type="journal article" date="2021" name="Front. Microbiol.">
        <title>Comprehensive Comparative Genomics and Phenotyping of Methylobacterium Species.</title>
        <authorList>
            <person name="Alessa O."/>
            <person name="Ogura Y."/>
            <person name="Fujitani Y."/>
            <person name="Takami H."/>
            <person name="Hayashi T."/>
            <person name="Sahin N."/>
            <person name="Tani A."/>
        </authorList>
    </citation>
    <scope>NUCLEOTIDE SEQUENCE</scope>
    <source>
        <strain evidence="10">DSM 14458</strain>
    </source>
</reference>
<dbReference type="SUPFAM" id="SSF54506">
    <property type="entry name" value="Diaminopimelate epimerase-like"/>
    <property type="match status" value="2"/>
</dbReference>
<evidence type="ECO:0000256" key="6">
    <source>
        <dbReference type="ARBA" id="ARBA00023235"/>
    </source>
</evidence>
<keyword evidence="8" id="KW-0963">Cytoplasm</keyword>
<feature type="active site" description="Proton acceptor" evidence="8">
    <location>
        <position position="232"/>
    </location>
</feature>
<feature type="binding site" evidence="8">
    <location>
        <begin position="233"/>
        <end position="234"/>
    </location>
    <ligand>
        <name>substrate</name>
    </ligand>
</feature>
<feature type="binding site" evidence="8">
    <location>
        <position position="69"/>
    </location>
    <ligand>
        <name>substrate</name>
    </ligand>
</feature>
<name>A0ABQ4UV92_9HYPH</name>
<dbReference type="InterPro" id="IPR018510">
    <property type="entry name" value="DAP_epimerase_AS"/>
</dbReference>
<dbReference type="Proteomes" id="UP001055093">
    <property type="component" value="Unassembled WGS sequence"/>
</dbReference>
<dbReference type="EMBL" id="BPRE01000007">
    <property type="protein sequence ID" value="GJE76033.1"/>
    <property type="molecule type" value="Genomic_DNA"/>
</dbReference>
<feature type="binding site" evidence="8">
    <location>
        <begin position="79"/>
        <end position="80"/>
    </location>
    <ligand>
        <name>substrate</name>
    </ligand>
</feature>
<dbReference type="PANTHER" id="PTHR31689:SF0">
    <property type="entry name" value="DIAMINOPIMELATE EPIMERASE"/>
    <property type="match status" value="1"/>
</dbReference>
<comment type="catalytic activity">
    <reaction evidence="7 8">
        <text>(2S,6S)-2,6-diaminopimelate = meso-2,6-diaminopimelate</text>
        <dbReference type="Rhea" id="RHEA:15393"/>
        <dbReference type="ChEBI" id="CHEBI:57609"/>
        <dbReference type="ChEBI" id="CHEBI:57791"/>
        <dbReference type="EC" id="5.1.1.7"/>
    </reaction>
</comment>
<comment type="function">
    <text evidence="8">Catalyzes the stereoinversion of LL-2,6-diaminopimelate (L,L-DAP) to meso-diaminopimelate (meso-DAP), a precursor of L-lysine and an essential component of the bacterial peptidoglycan.</text>
</comment>
<feature type="binding site" evidence="8">
    <location>
        <begin position="223"/>
        <end position="224"/>
    </location>
    <ligand>
        <name>substrate</name>
    </ligand>
</feature>
<organism evidence="10 11">
    <name type="scientific">Methylorubrum suomiense</name>
    <dbReference type="NCBI Taxonomy" id="144191"/>
    <lineage>
        <taxon>Bacteria</taxon>
        <taxon>Pseudomonadati</taxon>
        <taxon>Pseudomonadota</taxon>
        <taxon>Alphaproteobacteria</taxon>
        <taxon>Hyphomicrobiales</taxon>
        <taxon>Methylobacteriaceae</taxon>
        <taxon>Methylorubrum</taxon>
    </lineage>
</organism>
<dbReference type="Gene3D" id="3.10.310.10">
    <property type="entry name" value="Diaminopimelate Epimerase, Chain A, domain 1"/>
    <property type="match status" value="2"/>
</dbReference>
<feature type="binding site" evidence="8">
    <location>
        <position position="171"/>
    </location>
    <ligand>
        <name>substrate</name>
    </ligand>
</feature>
<evidence type="ECO:0000256" key="4">
    <source>
        <dbReference type="ARBA" id="ARBA00022605"/>
    </source>
</evidence>
<protein>
    <recommendedName>
        <fullName evidence="3 8">Diaminopimelate epimerase</fullName>
        <shortName evidence="8">DAP epimerase</shortName>
        <ecNumber evidence="3 8">5.1.1.7</ecNumber>
    </recommendedName>
    <alternativeName>
        <fullName evidence="8">PLP-independent amino acid racemase</fullName>
    </alternativeName>
</protein>
<evidence type="ECO:0000256" key="8">
    <source>
        <dbReference type="HAMAP-Rule" id="MF_00197"/>
    </source>
</evidence>
<feature type="active site" description="Proton donor" evidence="8">
    <location>
        <position position="78"/>
    </location>
</feature>
<dbReference type="PROSITE" id="PS01326">
    <property type="entry name" value="DAP_EPIMERASE"/>
    <property type="match status" value="1"/>
</dbReference>
<dbReference type="EC" id="5.1.1.7" evidence="3 8"/>
<evidence type="ECO:0000256" key="7">
    <source>
        <dbReference type="ARBA" id="ARBA00051712"/>
    </source>
</evidence>
<reference evidence="10" key="2">
    <citation type="submission" date="2021-08" db="EMBL/GenBank/DDBJ databases">
        <authorList>
            <person name="Tani A."/>
            <person name="Ola A."/>
            <person name="Ogura Y."/>
            <person name="Katsura K."/>
            <person name="Hayashi T."/>
        </authorList>
    </citation>
    <scope>NUCLEOTIDE SEQUENCE</scope>
    <source>
        <strain evidence="10">DSM 14458</strain>
    </source>
</reference>